<dbReference type="EMBL" id="MU150260">
    <property type="protein sequence ID" value="KAF9463678.1"/>
    <property type="molecule type" value="Genomic_DNA"/>
</dbReference>
<dbReference type="AlphaFoldDB" id="A0A9P5Y7H4"/>
<reference evidence="3" key="1">
    <citation type="submission" date="2020-11" db="EMBL/GenBank/DDBJ databases">
        <authorList>
            <consortium name="DOE Joint Genome Institute"/>
            <person name="Ahrendt S."/>
            <person name="Riley R."/>
            <person name="Andreopoulos W."/>
            <person name="Labutti K."/>
            <person name="Pangilinan J."/>
            <person name="Ruiz-Duenas F.J."/>
            <person name="Barrasa J.M."/>
            <person name="Sanchez-Garcia M."/>
            <person name="Camarero S."/>
            <person name="Miyauchi S."/>
            <person name="Serrano A."/>
            <person name="Linde D."/>
            <person name="Babiker R."/>
            <person name="Drula E."/>
            <person name="Ayuso-Fernandez I."/>
            <person name="Pacheco R."/>
            <person name="Padilla G."/>
            <person name="Ferreira P."/>
            <person name="Barriuso J."/>
            <person name="Kellner H."/>
            <person name="Castanera R."/>
            <person name="Alfaro M."/>
            <person name="Ramirez L."/>
            <person name="Pisabarro A.G."/>
            <person name="Kuo A."/>
            <person name="Tritt A."/>
            <person name="Lipzen A."/>
            <person name="He G."/>
            <person name="Yan M."/>
            <person name="Ng V."/>
            <person name="Cullen D."/>
            <person name="Martin F."/>
            <person name="Rosso M.-N."/>
            <person name="Henrissat B."/>
            <person name="Hibbett D."/>
            <person name="Martinez A.T."/>
            <person name="Grigoriev I.V."/>
        </authorList>
    </citation>
    <scope>NUCLEOTIDE SEQUENCE</scope>
    <source>
        <strain evidence="3">CBS 247.69</strain>
    </source>
</reference>
<feature type="compositionally biased region" description="Low complexity" evidence="1">
    <location>
        <begin position="212"/>
        <end position="221"/>
    </location>
</feature>
<feature type="compositionally biased region" description="Polar residues" evidence="1">
    <location>
        <begin position="177"/>
        <end position="211"/>
    </location>
</feature>
<dbReference type="Proteomes" id="UP000807353">
    <property type="component" value="Unassembled WGS sequence"/>
</dbReference>
<protein>
    <submittedName>
        <fullName evidence="3">Uncharacterized protein</fullName>
    </submittedName>
</protein>
<comment type="caution">
    <text evidence="3">The sequence shown here is derived from an EMBL/GenBank/DDBJ whole genome shotgun (WGS) entry which is preliminary data.</text>
</comment>
<evidence type="ECO:0000256" key="2">
    <source>
        <dbReference type="SAM" id="SignalP"/>
    </source>
</evidence>
<evidence type="ECO:0000256" key="1">
    <source>
        <dbReference type="SAM" id="MobiDB-lite"/>
    </source>
</evidence>
<evidence type="ECO:0000313" key="3">
    <source>
        <dbReference type="EMBL" id="KAF9463678.1"/>
    </source>
</evidence>
<dbReference type="OrthoDB" id="3227079at2759"/>
<feature type="chain" id="PRO_5040165104" evidence="2">
    <location>
        <begin position="16"/>
        <end position="237"/>
    </location>
</feature>
<feature type="region of interest" description="Disordered" evidence="1">
    <location>
        <begin position="172"/>
        <end position="237"/>
    </location>
</feature>
<gene>
    <name evidence="3" type="ORF">BDZ94DRAFT_1258274</name>
</gene>
<sequence length="237" mass="26636">MVLALLNSLICCCRHRQQDDDDVYNEHDTENSRLIPDDLEPSMYSNQAFIDHQNIQRRLDTIVRAKEGKMVNVNSQIPFNLHNQVIPPENHHTISRSTSGSFDFYNHSNSDFSRPVQYQLPDPSNSYTRFSVSHSYDDVAHASWSRSGSRERGRDTKTNPILNVRLVGFVDRRGRSGQRTSDSNLDVGSDGTVRTSHMPSTRPGDSTGSDTLSSHALSLAAKLKQQESNALSMSWGD</sequence>
<accession>A0A9P5Y7H4</accession>
<feature type="signal peptide" evidence="2">
    <location>
        <begin position="1"/>
        <end position="15"/>
    </location>
</feature>
<name>A0A9P5Y7H4_9AGAR</name>
<evidence type="ECO:0000313" key="4">
    <source>
        <dbReference type="Proteomes" id="UP000807353"/>
    </source>
</evidence>
<keyword evidence="2" id="KW-0732">Signal</keyword>
<keyword evidence="4" id="KW-1185">Reference proteome</keyword>
<feature type="compositionally biased region" description="Polar residues" evidence="1">
    <location>
        <begin position="226"/>
        <end position="237"/>
    </location>
</feature>
<organism evidence="3 4">
    <name type="scientific">Collybia nuda</name>
    <dbReference type="NCBI Taxonomy" id="64659"/>
    <lineage>
        <taxon>Eukaryota</taxon>
        <taxon>Fungi</taxon>
        <taxon>Dikarya</taxon>
        <taxon>Basidiomycota</taxon>
        <taxon>Agaricomycotina</taxon>
        <taxon>Agaricomycetes</taxon>
        <taxon>Agaricomycetidae</taxon>
        <taxon>Agaricales</taxon>
        <taxon>Tricholomatineae</taxon>
        <taxon>Clitocybaceae</taxon>
        <taxon>Collybia</taxon>
    </lineage>
</organism>
<proteinExistence type="predicted"/>